<sequence>MAQDFIRVRGARQHNLKNVDVDIPRHKLVVLTGVSGSGKSSLAFDTLYAEGQRRYVQSLSAYARQFLDQLEKPDVDFIEGLSPAVAIEQVHSAPNPRSTIATVTEIYDYLRVLYAVTGQPHDPETGERLIKNTPAEIGERLLQLGEGTRVVVLSPQAPSDGATLRALFEKLRRQGFVRVRLDGEIVELEEELKPSLREEHRVEIVVDRLVIREGVKARLMESIEAALRWNENEVQFLVSGGERTSASPEEILSFTTAYANPRTGFVIEKLTPQHFSFNTHIGACPTCEGVGTLMAPDPGLIVPEPELSIKDGAVKTWWSRNPKLKALHQRGVEALAKHMGVSVEVPFKGLPKAFKEALFHGTGEQAITTGLTTGANKRSLAKPYEGLLKEAERLHANAESDALRTQLTRYMNPLPCPACAGKRLRRESLAVVLSSGFTGGGHLTKDTEKKGSSLNIHDLCSLPIRDALGWVQALTLTVHQRSYVEELQKEILKRLDFLEQVGLGYLALNRESGTLSGGEMQRIRLATQIGAGLAGVLYVLDEPSIGLHPADTERLIRTLLRLRDLGNTVLVVEHDEAMMRAADHVIEMGPAAGVHGGQLIAQGTPAEVMATQASLTGAYLSEQLRISPPSGRVSPKGPLGSSRAAPRAEASIFSSQAKKKARAEAFALSAVPMVADWLTIHDATEHNLKHVTASFPVGCLTAVTGPSGSGKSTLINRILMRALQRHFYHAKDEPGRHEGITGIEAFDKVVVIDQSPIGRSPRSNPATYTGAFGPIRELFSNLPLARVRGYEAGRFSFNVAGGRCEKCQGDGQIKIDMHFLADVYVTCDHCHGKRYNAETLEITFKGRNIAEVLEMTVSEASRFFGKASAIAEKLRTLEECGLGYVRLGQAGNTLSGGEAQRIKLSAELARRATGNTLYVLDEPTTGLHFADIQTLLQVLFRLRDAGNTVIVIEHHLDVIRCADWLVDLGPGGGNQGGSIVAEGTPEQVAKVESSATGRFLKEEI</sequence>
<dbReference type="InterPro" id="IPR041102">
    <property type="entry name" value="UvrA_inter"/>
</dbReference>
<protein>
    <recommendedName>
        <fullName evidence="15">UvrABC system protein A</fullName>
    </recommendedName>
    <alternativeName>
        <fullName evidence="16">Excinuclease ABC subunit A</fullName>
    </alternativeName>
</protein>
<keyword evidence="9" id="KW-0862">Zinc</keyword>
<evidence type="ECO:0000259" key="18">
    <source>
        <dbReference type="PROSITE" id="PS50893"/>
    </source>
</evidence>
<dbReference type="PANTHER" id="PTHR43152:SF3">
    <property type="entry name" value="UVRABC SYSTEM PROTEIN A"/>
    <property type="match status" value="1"/>
</dbReference>
<dbReference type="CDD" id="cd03271">
    <property type="entry name" value="ABC_UvrA_II"/>
    <property type="match status" value="1"/>
</dbReference>
<dbReference type="Gene3D" id="1.10.8.280">
    <property type="entry name" value="ABC transporter ATPase domain-like"/>
    <property type="match status" value="1"/>
</dbReference>
<dbReference type="PROSITE" id="PS00211">
    <property type="entry name" value="ABC_TRANSPORTER_1"/>
    <property type="match status" value="2"/>
</dbReference>
<comment type="subcellular location">
    <subcellularLocation>
        <location evidence="1">Cytoplasm</location>
    </subcellularLocation>
</comment>
<dbReference type="Gene3D" id="3.40.50.300">
    <property type="entry name" value="P-loop containing nucleotide triphosphate hydrolases"/>
    <property type="match status" value="3"/>
</dbReference>
<dbReference type="PANTHER" id="PTHR43152">
    <property type="entry name" value="UVRABC SYSTEM PROTEIN A"/>
    <property type="match status" value="1"/>
</dbReference>
<keyword evidence="12" id="KW-0238">DNA-binding</keyword>
<evidence type="ECO:0000256" key="15">
    <source>
        <dbReference type="ARBA" id="ARBA00039316"/>
    </source>
</evidence>
<dbReference type="GO" id="GO:0005524">
    <property type="term" value="F:ATP binding"/>
    <property type="evidence" value="ECO:0007669"/>
    <property type="project" value="UniProtKB-KW"/>
</dbReference>
<dbReference type="Gene3D" id="3.30.190.20">
    <property type="match status" value="1"/>
</dbReference>
<evidence type="ECO:0000256" key="12">
    <source>
        <dbReference type="ARBA" id="ARBA00023125"/>
    </source>
</evidence>
<dbReference type="Pfam" id="PF17755">
    <property type="entry name" value="UvrA_DNA-bind"/>
    <property type="match status" value="1"/>
</dbReference>
<keyword evidence="5" id="KW-0547">Nucleotide-binding</keyword>
<evidence type="ECO:0000313" key="19">
    <source>
        <dbReference type="EMBL" id="MBB5040475.1"/>
    </source>
</evidence>
<dbReference type="InterPro" id="IPR041552">
    <property type="entry name" value="UvrA_DNA-bd"/>
</dbReference>
<gene>
    <name evidence="19" type="ORF">HNQ64_004761</name>
</gene>
<dbReference type="FunFam" id="3.40.50.300:FF:000028">
    <property type="entry name" value="UvrABC system protein A"/>
    <property type="match status" value="1"/>
</dbReference>
<evidence type="ECO:0000256" key="13">
    <source>
        <dbReference type="ARBA" id="ARBA00023204"/>
    </source>
</evidence>
<proteinExistence type="inferred from homology"/>
<keyword evidence="7" id="KW-0228">DNA excision</keyword>
<dbReference type="InterPro" id="IPR003439">
    <property type="entry name" value="ABC_transporter-like_ATP-bd"/>
</dbReference>
<dbReference type="GO" id="GO:0006281">
    <property type="term" value="P:DNA repair"/>
    <property type="evidence" value="ECO:0007669"/>
    <property type="project" value="UniProtKB-KW"/>
</dbReference>
<dbReference type="InterPro" id="IPR027417">
    <property type="entry name" value="P-loop_NTPase"/>
</dbReference>
<evidence type="ECO:0000256" key="2">
    <source>
        <dbReference type="ARBA" id="ARBA00022490"/>
    </source>
</evidence>
<keyword evidence="11" id="KW-0267">Excision nuclease</keyword>
<dbReference type="GO" id="GO:0003677">
    <property type="term" value="F:DNA binding"/>
    <property type="evidence" value="ECO:0007669"/>
    <property type="project" value="UniProtKB-KW"/>
</dbReference>
<organism evidence="19 20">
    <name type="scientific">Prosthecobacter dejongeii</name>
    <dbReference type="NCBI Taxonomy" id="48465"/>
    <lineage>
        <taxon>Bacteria</taxon>
        <taxon>Pseudomonadati</taxon>
        <taxon>Verrucomicrobiota</taxon>
        <taxon>Verrucomicrobiia</taxon>
        <taxon>Verrucomicrobiales</taxon>
        <taxon>Verrucomicrobiaceae</taxon>
        <taxon>Prosthecobacter</taxon>
    </lineage>
</organism>
<dbReference type="InterPro" id="IPR003593">
    <property type="entry name" value="AAA+_ATPase"/>
</dbReference>
<evidence type="ECO:0000256" key="9">
    <source>
        <dbReference type="ARBA" id="ARBA00022833"/>
    </source>
</evidence>
<evidence type="ECO:0000256" key="4">
    <source>
        <dbReference type="ARBA" id="ARBA00022737"/>
    </source>
</evidence>
<feature type="domain" description="ABC transporter" evidence="18">
    <location>
        <begin position="336"/>
        <end position="621"/>
    </location>
</feature>
<keyword evidence="6" id="KW-0227">DNA damage</keyword>
<keyword evidence="3" id="KW-0479">Metal-binding</keyword>
<feature type="region of interest" description="Disordered" evidence="17">
    <location>
        <begin position="626"/>
        <end position="648"/>
    </location>
</feature>
<dbReference type="AlphaFoldDB" id="A0A7W8DSL9"/>
<keyword evidence="4" id="KW-0677">Repeat</keyword>
<evidence type="ECO:0000256" key="17">
    <source>
        <dbReference type="SAM" id="MobiDB-lite"/>
    </source>
</evidence>
<evidence type="ECO:0000256" key="16">
    <source>
        <dbReference type="ARBA" id="ARBA00042156"/>
    </source>
</evidence>
<evidence type="ECO:0000256" key="3">
    <source>
        <dbReference type="ARBA" id="ARBA00022723"/>
    </source>
</evidence>
<feature type="domain" description="ABC transporter" evidence="18">
    <location>
        <begin position="668"/>
        <end position="995"/>
    </location>
</feature>
<evidence type="ECO:0000256" key="8">
    <source>
        <dbReference type="ARBA" id="ARBA00022771"/>
    </source>
</evidence>
<evidence type="ECO:0000256" key="6">
    <source>
        <dbReference type="ARBA" id="ARBA00022763"/>
    </source>
</evidence>
<dbReference type="Pfam" id="PF17760">
    <property type="entry name" value="UvrA_inter"/>
    <property type="match status" value="1"/>
</dbReference>
<comment type="similarity">
    <text evidence="14">Belongs to the ABC transporter superfamily. UvrA family.</text>
</comment>
<dbReference type="GO" id="GO:0005737">
    <property type="term" value="C:cytoplasm"/>
    <property type="evidence" value="ECO:0007669"/>
    <property type="project" value="UniProtKB-SubCell"/>
</dbReference>
<comment type="caution">
    <text evidence="19">The sequence shown here is derived from an EMBL/GenBank/DDBJ whole genome shotgun (WGS) entry which is preliminary data.</text>
</comment>
<evidence type="ECO:0000256" key="7">
    <source>
        <dbReference type="ARBA" id="ARBA00022769"/>
    </source>
</evidence>
<dbReference type="GO" id="GO:0008270">
    <property type="term" value="F:zinc ion binding"/>
    <property type="evidence" value="ECO:0007669"/>
    <property type="project" value="UniProtKB-KW"/>
</dbReference>
<evidence type="ECO:0000256" key="1">
    <source>
        <dbReference type="ARBA" id="ARBA00004496"/>
    </source>
</evidence>
<dbReference type="Proteomes" id="UP000534294">
    <property type="component" value="Unassembled WGS sequence"/>
</dbReference>
<evidence type="ECO:0000256" key="14">
    <source>
        <dbReference type="ARBA" id="ARBA00038000"/>
    </source>
</evidence>
<evidence type="ECO:0000313" key="20">
    <source>
        <dbReference type="Proteomes" id="UP000534294"/>
    </source>
</evidence>
<keyword evidence="10" id="KW-0067">ATP-binding</keyword>
<dbReference type="FunFam" id="1.20.1580.10:FF:000002">
    <property type="entry name" value="UvrABC system protein A"/>
    <property type="match status" value="1"/>
</dbReference>
<keyword evidence="2" id="KW-0963">Cytoplasm</keyword>
<name>A0A7W8DSL9_9BACT</name>
<dbReference type="Gene3D" id="1.20.1580.10">
    <property type="entry name" value="ABC transporter ATPase like domain"/>
    <property type="match status" value="3"/>
</dbReference>
<dbReference type="PROSITE" id="PS50893">
    <property type="entry name" value="ABC_TRANSPORTER_2"/>
    <property type="match status" value="2"/>
</dbReference>
<keyword evidence="13" id="KW-0234">DNA repair</keyword>
<dbReference type="SMART" id="SM00382">
    <property type="entry name" value="AAA"/>
    <property type="match status" value="2"/>
</dbReference>
<evidence type="ECO:0000256" key="11">
    <source>
        <dbReference type="ARBA" id="ARBA00022881"/>
    </source>
</evidence>
<evidence type="ECO:0000256" key="5">
    <source>
        <dbReference type="ARBA" id="ARBA00022741"/>
    </source>
</evidence>
<dbReference type="GO" id="GO:0004518">
    <property type="term" value="F:nuclease activity"/>
    <property type="evidence" value="ECO:0007669"/>
    <property type="project" value="UniProtKB-KW"/>
</dbReference>
<dbReference type="RefSeq" id="WP_184213083.1">
    <property type="nucleotide sequence ID" value="NZ_JACHIF010000014.1"/>
</dbReference>
<evidence type="ECO:0000256" key="10">
    <source>
        <dbReference type="ARBA" id="ARBA00022840"/>
    </source>
</evidence>
<dbReference type="EMBL" id="JACHIF010000014">
    <property type="protein sequence ID" value="MBB5040475.1"/>
    <property type="molecule type" value="Genomic_DNA"/>
</dbReference>
<accession>A0A7W8DSL9</accession>
<dbReference type="InterPro" id="IPR017871">
    <property type="entry name" value="ABC_transporter-like_CS"/>
</dbReference>
<dbReference type="SUPFAM" id="SSF52540">
    <property type="entry name" value="P-loop containing nucleoside triphosphate hydrolases"/>
    <property type="match status" value="2"/>
</dbReference>
<dbReference type="GO" id="GO:0016887">
    <property type="term" value="F:ATP hydrolysis activity"/>
    <property type="evidence" value="ECO:0007669"/>
    <property type="project" value="InterPro"/>
</dbReference>
<keyword evidence="20" id="KW-1185">Reference proteome</keyword>
<reference evidence="19 20" key="1">
    <citation type="submission" date="2020-08" db="EMBL/GenBank/DDBJ databases">
        <title>Genomic Encyclopedia of Type Strains, Phase IV (KMG-IV): sequencing the most valuable type-strain genomes for metagenomic binning, comparative biology and taxonomic classification.</title>
        <authorList>
            <person name="Goeker M."/>
        </authorList>
    </citation>
    <scope>NUCLEOTIDE SEQUENCE [LARGE SCALE GENOMIC DNA]</scope>
    <source>
        <strain evidence="19 20">DSM 12251</strain>
    </source>
</reference>
<keyword evidence="8" id="KW-0863">Zinc-finger</keyword>